<dbReference type="STRING" id="360412.LARV_01540"/>
<name>A0A0S7BEB8_9CHLR</name>
<accession>A0A0S7BEB8</accession>
<evidence type="ECO:0000313" key="3">
    <source>
        <dbReference type="Proteomes" id="UP000055060"/>
    </source>
</evidence>
<dbReference type="Proteomes" id="UP000055060">
    <property type="component" value="Unassembled WGS sequence"/>
</dbReference>
<keyword evidence="1" id="KW-1133">Transmembrane helix</keyword>
<keyword evidence="1" id="KW-0812">Transmembrane</keyword>
<dbReference type="RefSeq" id="WP_075073100.1">
    <property type="nucleotide sequence ID" value="NZ_DF967972.1"/>
</dbReference>
<evidence type="ECO:0000256" key="1">
    <source>
        <dbReference type="SAM" id="Phobius"/>
    </source>
</evidence>
<evidence type="ECO:0000313" key="2">
    <source>
        <dbReference type="EMBL" id="GAP13785.1"/>
    </source>
</evidence>
<dbReference type="EMBL" id="DF967972">
    <property type="protein sequence ID" value="GAP13785.1"/>
    <property type="molecule type" value="Genomic_DNA"/>
</dbReference>
<dbReference type="AlphaFoldDB" id="A0A0S7BEB8"/>
<reference evidence="2" key="1">
    <citation type="submission" date="2015-07" db="EMBL/GenBank/DDBJ databases">
        <title>Draft Genome Sequences of Anaerolinea thermolimosa IMO-1, Bellilinea caldifistulae GOMI-1, Leptolinea tardivitalis YMTK-2, Levilinea saccharolytica KIBI-1,Longilinea arvoryzae KOME-1, Previously Described as Members of the Anaerolineaceae (Chloroflexi).</title>
        <authorList>
            <person name="Sekiguchi Y."/>
            <person name="Ohashi A."/>
            <person name="Matsuura N."/>
            <person name="Tourlousse M.D."/>
        </authorList>
    </citation>
    <scope>NUCLEOTIDE SEQUENCE [LARGE SCALE GENOMIC DNA]</scope>
    <source>
        <strain evidence="2">KOME-1</strain>
    </source>
</reference>
<keyword evidence="1" id="KW-0472">Membrane</keyword>
<dbReference type="OrthoDB" id="7411034at2"/>
<protein>
    <submittedName>
        <fullName evidence="2">Uncharacterized protein</fullName>
    </submittedName>
</protein>
<sequence>MSFLSNSGMAVMAYLDPGSGSFLIQMLLAGGLGAAFLIKTYWRKIKGLFNKNNEDVSPSVMEDAHQEK</sequence>
<keyword evidence="3" id="KW-1185">Reference proteome</keyword>
<gene>
    <name evidence="2" type="ORF">LARV_01540</name>
</gene>
<proteinExistence type="predicted"/>
<organism evidence="2">
    <name type="scientific">Longilinea arvoryzae</name>
    <dbReference type="NCBI Taxonomy" id="360412"/>
    <lineage>
        <taxon>Bacteria</taxon>
        <taxon>Bacillati</taxon>
        <taxon>Chloroflexota</taxon>
        <taxon>Anaerolineae</taxon>
        <taxon>Anaerolineales</taxon>
        <taxon>Anaerolineaceae</taxon>
        <taxon>Longilinea</taxon>
    </lineage>
</organism>
<feature type="transmembrane region" description="Helical" evidence="1">
    <location>
        <begin position="20"/>
        <end position="42"/>
    </location>
</feature>